<feature type="region of interest" description="Disordered" evidence="1">
    <location>
        <begin position="14"/>
        <end position="34"/>
    </location>
</feature>
<accession>A0ABR9J227</accession>
<dbReference type="Proteomes" id="UP000620262">
    <property type="component" value="Unassembled WGS sequence"/>
</dbReference>
<evidence type="ECO:0000256" key="1">
    <source>
        <dbReference type="SAM" id="MobiDB-lite"/>
    </source>
</evidence>
<evidence type="ECO:0000313" key="2">
    <source>
        <dbReference type="EMBL" id="MBE1509348.1"/>
    </source>
</evidence>
<dbReference type="EMBL" id="JADBEC010000003">
    <property type="protein sequence ID" value="MBE1509348.1"/>
    <property type="molecule type" value="Genomic_DNA"/>
</dbReference>
<proteinExistence type="predicted"/>
<protein>
    <submittedName>
        <fullName evidence="2">Fe-S protein YdhL (DUF1289 family)</fullName>
    </submittedName>
</protein>
<sequence length="34" mass="3835">MRFSDEEREAIMENLPTRLAELAPESTKTLEAVG</sequence>
<evidence type="ECO:0000313" key="3">
    <source>
        <dbReference type="Proteomes" id="UP000620262"/>
    </source>
</evidence>
<organism evidence="2 3">
    <name type="scientific">Rhizobium viscosum</name>
    <name type="common">Arthrobacter viscosus</name>
    <dbReference type="NCBI Taxonomy" id="1673"/>
    <lineage>
        <taxon>Bacteria</taxon>
        <taxon>Pseudomonadati</taxon>
        <taxon>Pseudomonadota</taxon>
        <taxon>Alphaproteobacteria</taxon>
        <taxon>Hyphomicrobiales</taxon>
        <taxon>Rhizobiaceae</taxon>
        <taxon>Rhizobium/Agrobacterium group</taxon>
        <taxon>Rhizobium</taxon>
    </lineage>
</organism>
<name>A0ABR9J227_RHIVS</name>
<comment type="caution">
    <text evidence="2">The sequence shown here is derived from an EMBL/GenBank/DDBJ whole genome shotgun (WGS) entry which is preliminary data.</text>
</comment>
<keyword evidence="3" id="KW-1185">Reference proteome</keyword>
<gene>
    <name evidence="2" type="ORF">H4W29_006595</name>
</gene>
<reference evidence="2 3" key="1">
    <citation type="submission" date="2020-10" db="EMBL/GenBank/DDBJ databases">
        <title>Sequencing the genomes of 1000 actinobacteria strains.</title>
        <authorList>
            <person name="Klenk H.-P."/>
        </authorList>
    </citation>
    <scope>NUCLEOTIDE SEQUENCE [LARGE SCALE GENOMIC DNA]</scope>
    <source>
        <strain evidence="2 3">DSM 7307</strain>
    </source>
</reference>